<name>A0AA39UHC6_9AGAR</name>
<evidence type="ECO:0000256" key="1">
    <source>
        <dbReference type="SAM" id="MobiDB-lite"/>
    </source>
</evidence>
<sequence>MLLCPGYKQIDMFGLTTTMKTKKRFNLDLGSVDPSLLRSPASFGLDTPSPSLQLSGGTVLNGDTNTCWEPANWCLLMAKTDASVDRSKRTVAYLASTKQRVCFEEVRLQPEGQKEPKTEDNGRRAGSGGPGSRLTRKSNRKGKKSSNGSMYNMKTTMVGSARAASLEVYIFIFSWGDARQAEPQRLRKWSPFLLVRATVTRQRLSSKFYYQQWCDVHLEIHSGIPVGMIDSERKLDKEGIYWSFLLIQLSEGNKRAEYR</sequence>
<proteinExistence type="predicted"/>
<feature type="region of interest" description="Disordered" evidence="1">
    <location>
        <begin position="106"/>
        <end position="151"/>
    </location>
</feature>
<keyword evidence="3" id="KW-1185">Reference proteome</keyword>
<dbReference type="EMBL" id="JAUEPR010000013">
    <property type="protein sequence ID" value="KAK0478905.1"/>
    <property type="molecule type" value="Genomic_DNA"/>
</dbReference>
<protein>
    <submittedName>
        <fullName evidence="2">Uncharacterized protein</fullName>
    </submittedName>
</protein>
<organism evidence="2 3">
    <name type="scientific">Armillaria novae-zelandiae</name>
    <dbReference type="NCBI Taxonomy" id="153914"/>
    <lineage>
        <taxon>Eukaryota</taxon>
        <taxon>Fungi</taxon>
        <taxon>Dikarya</taxon>
        <taxon>Basidiomycota</taxon>
        <taxon>Agaricomycotina</taxon>
        <taxon>Agaricomycetes</taxon>
        <taxon>Agaricomycetidae</taxon>
        <taxon>Agaricales</taxon>
        <taxon>Marasmiineae</taxon>
        <taxon>Physalacriaceae</taxon>
        <taxon>Armillaria</taxon>
    </lineage>
</organism>
<reference evidence="2" key="1">
    <citation type="submission" date="2023-06" db="EMBL/GenBank/DDBJ databases">
        <authorList>
            <consortium name="Lawrence Berkeley National Laboratory"/>
            <person name="Ahrendt S."/>
            <person name="Sahu N."/>
            <person name="Indic B."/>
            <person name="Wong-Bajracharya J."/>
            <person name="Merenyi Z."/>
            <person name="Ke H.-M."/>
            <person name="Monk M."/>
            <person name="Kocsube S."/>
            <person name="Drula E."/>
            <person name="Lipzen A."/>
            <person name="Balint B."/>
            <person name="Henrissat B."/>
            <person name="Andreopoulos B."/>
            <person name="Martin F.M."/>
            <person name="Harder C.B."/>
            <person name="Rigling D."/>
            <person name="Ford K.L."/>
            <person name="Foster G.D."/>
            <person name="Pangilinan J."/>
            <person name="Papanicolaou A."/>
            <person name="Barry K."/>
            <person name="LaButti K."/>
            <person name="Viragh M."/>
            <person name="Koriabine M."/>
            <person name="Yan M."/>
            <person name="Riley R."/>
            <person name="Champramary S."/>
            <person name="Plett K.L."/>
            <person name="Tsai I.J."/>
            <person name="Slot J."/>
            <person name="Sipos G."/>
            <person name="Plett J."/>
            <person name="Nagy L.G."/>
            <person name="Grigoriev I.V."/>
        </authorList>
    </citation>
    <scope>NUCLEOTIDE SEQUENCE</scope>
    <source>
        <strain evidence="2">ICMP 16352</strain>
    </source>
</reference>
<accession>A0AA39UHC6</accession>
<dbReference type="Proteomes" id="UP001175227">
    <property type="component" value="Unassembled WGS sequence"/>
</dbReference>
<dbReference type="AlphaFoldDB" id="A0AA39UHC6"/>
<feature type="compositionally biased region" description="Basic and acidic residues" evidence="1">
    <location>
        <begin position="106"/>
        <end position="123"/>
    </location>
</feature>
<evidence type="ECO:0000313" key="2">
    <source>
        <dbReference type="EMBL" id="KAK0478905.1"/>
    </source>
</evidence>
<evidence type="ECO:0000313" key="3">
    <source>
        <dbReference type="Proteomes" id="UP001175227"/>
    </source>
</evidence>
<feature type="compositionally biased region" description="Basic residues" evidence="1">
    <location>
        <begin position="134"/>
        <end position="144"/>
    </location>
</feature>
<gene>
    <name evidence="2" type="ORF">IW261DRAFT_1420235</name>
</gene>
<comment type="caution">
    <text evidence="2">The sequence shown here is derived from an EMBL/GenBank/DDBJ whole genome shotgun (WGS) entry which is preliminary data.</text>
</comment>